<evidence type="ECO:0000313" key="10">
    <source>
        <dbReference type="EMBL" id="KAF7193889.1"/>
    </source>
</evidence>
<feature type="transmembrane region" description="Helical" evidence="8">
    <location>
        <begin position="362"/>
        <end position="387"/>
    </location>
</feature>
<evidence type="ECO:0000256" key="6">
    <source>
        <dbReference type="ARBA" id="ARBA00023136"/>
    </source>
</evidence>
<dbReference type="InterPro" id="IPR050360">
    <property type="entry name" value="MFS_Sugar_Transporters"/>
</dbReference>
<dbReference type="NCBIfam" id="TIGR00879">
    <property type="entry name" value="SP"/>
    <property type="match status" value="1"/>
</dbReference>
<dbReference type="InterPro" id="IPR005829">
    <property type="entry name" value="Sugar_transporter_CS"/>
</dbReference>
<evidence type="ECO:0000256" key="3">
    <source>
        <dbReference type="ARBA" id="ARBA00022448"/>
    </source>
</evidence>
<name>A0A8H6VMT0_9PEZI</name>
<feature type="transmembrane region" description="Helical" evidence="8">
    <location>
        <begin position="330"/>
        <end position="350"/>
    </location>
</feature>
<feature type="transmembrane region" description="Helical" evidence="8">
    <location>
        <begin position="306"/>
        <end position="323"/>
    </location>
</feature>
<keyword evidence="5 8" id="KW-1133">Transmembrane helix</keyword>
<keyword evidence="3 7" id="KW-0813">Transport</keyword>
<sequence>MADKKISRLVPRSQRMLIACLILVSAIDSVMVGYNSSLMGSLNVMPTYTSYFHLNTSTKALQTAISYSGGAFVSLFAGFLLDWRGRRQTIFVAIFTALIGSALQAAAQNVGMFISARFIIGMGMGLAQTAAPTLVSETTPPRYRGFALGMFYACWGVGTLIASGVCYATQDFSTTWAWRTPTLLQAGPAIVAASILFFVPESPRWLISRDRHEEAMEVLSIVNNFDQAQTDVHFREILDTITFEKQQNLSLLEALTTKHNRRRLLIVTTFSIIVMLPGTNIVTFYFGDMMSNAGIESADTQLQINIVLTAWTLIIAVAASFYADKIGRKWLCSLSLAGQIVTLFLLGGLTKLYGTSSNNGGIYATLAMIFLYNGFYAWGITPLTVLYPPEVLPFEIRGIGMSIYTFTTKCCGLFVAMVIPFGLNAIGYQFYFVNACFDILMIVFVVLVWVETRGMTLEEVDVLFNKEKRQVVVEQIKEEMEGSISVQEVAKVK</sequence>
<dbReference type="PROSITE" id="PS00217">
    <property type="entry name" value="SUGAR_TRANSPORT_2"/>
    <property type="match status" value="1"/>
</dbReference>
<dbReference type="InterPro" id="IPR003663">
    <property type="entry name" value="Sugar/inositol_transpt"/>
</dbReference>
<evidence type="ECO:0000256" key="8">
    <source>
        <dbReference type="SAM" id="Phobius"/>
    </source>
</evidence>
<organism evidence="10 11">
    <name type="scientific">Pseudocercospora fuligena</name>
    <dbReference type="NCBI Taxonomy" id="685502"/>
    <lineage>
        <taxon>Eukaryota</taxon>
        <taxon>Fungi</taxon>
        <taxon>Dikarya</taxon>
        <taxon>Ascomycota</taxon>
        <taxon>Pezizomycotina</taxon>
        <taxon>Dothideomycetes</taxon>
        <taxon>Dothideomycetidae</taxon>
        <taxon>Mycosphaerellales</taxon>
        <taxon>Mycosphaerellaceae</taxon>
        <taxon>Pseudocercospora</taxon>
    </lineage>
</organism>
<dbReference type="Gene3D" id="1.20.1250.20">
    <property type="entry name" value="MFS general substrate transporter like domains"/>
    <property type="match status" value="1"/>
</dbReference>
<feature type="transmembrane region" description="Helical" evidence="8">
    <location>
        <begin position="90"/>
        <end position="107"/>
    </location>
</feature>
<dbReference type="OrthoDB" id="6133115at2759"/>
<comment type="similarity">
    <text evidence="2 7">Belongs to the major facilitator superfamily. Sugar transporter (TC 2.A.1.1) family.</text>
</comment>
<dbReference type="InterPro" id="IPR020846">
    <property type="entry name" value="MFS_dom"/>
</dbReference>
<keyword evidence="11" id="KW-1185">Reference proteome</keyword>
<dbReference type="PROSITE" id="PS50850">
    <property type="entry name" value="MFS"/>
    <property type="match status" value="1"/>
</dbReference>
<dbReference type="PROSITE" id="PS00216">
    <property type="entry name" value="SUGAR_TRANSPORT_1"/>
    <property type="match status" value="1"/>
</dbReference>
<gene>
    <name evidence="10" type="ORF">HII31_04779</name>
</gene>
<dbReference type="InterPro" id="IPR036259">
    <property type="entry name" value="MFS_trans_sf"/>
</dbReference>
<evidence type="ECO:0000259" key="9">
    <source>
        <dbReference type="PROSITE" id="PS50850"/>
    </source>
</evidence>
<feature type="domain" description="Major facilitator superfamily (MFS) profile" evidence="9">
    <location>
        <begin position="21"/>
        <end position="453"/>
    </location>
</feature>
<evidence type="ECO:0000256" key="7">
    <source>
        <dbReference type="RuleBase" id="RU003346"/>
    </source>
</evidence>
<protein>
    <submittedName>
        <fullName evidence="10">Lactose permease</fullName>
    </submittedName>
</protein>
<evidence type="ECO:0000313" key="11">
    <source>
        <dbReference type="Proteomes" id="UP000660729"/>
    </source>
</evidence>
<evidence type="ECO:0000256" key="1">
    <source>
        <dbReference type="ARBA" id="ARBA00004141"/>
    </source>
</evidence>
<feature type="transmembrane region" description="Helical" evidence="8">
    <location>
        <begin position="429"/>
        <end position="450"/>
    </location>
</feature>
<comment type="subcellular location">
    <subcellularLocation>
        <location evidence="1">Membrane</location>
        <topology evidence="1">Multi-pass membrane protein</topology>
    </subcellularLocation>
</comment>
<feature type="transmembrane region" description="Helical" evidence="8">
    <location>
        <begin position="64"/>
        <end position="83"/>
    </location>
</feature>
<evidence type="ECO:0000256" key="2">
    <source>
        <dbReference type="ARBA" id="ARBA00010992"/>
    </source>
</evidence>
<dbReference type="InterPro" id="IPR005828">
    <property type="entry name" value="MFS_sugar_transport-like"/>
</dbReference>
<comment type="caution">
    <text evidence="10">The sequence shown here is derived from an EMBL/GenBank/DDBJ whole genome shotgun (WGS) entry which is preliminary data.</text>
</comment>
<dbReference type="PANTHER" id="PTHR48022:SF31">
    <property type="entry name" value="HEXOSE TRANSPORTER"/>
    <property type="match status" value="1"/>
</dbReference>
<feature type="transmembrane region" description="Helical" evidence="8">
    <location>
        <begin position="113"/>
        <end position="135"/>
    </location>
</feature>
<dbReference type="Proteomes" id="UP000660729">
    <property type="component" value="Unassembled WGS sequence"/>
</dbReference>
<dbReference type="EMBL" id="JABCIY010000070">
    <property type="protein sequence ID" value="KAF7193889.1"/>
    <property type="molecule type" value="Genomic_DNA"/>
</dbReference>
<evidence type="ECO:0000256" key="5">
    <source>
        <dbReference type="ARBA" id="ARBA00022989"/>
    </source>
</evidence>
<accession>A0A8H6VMT0</accession>
<dbReference type="AlphaFoldDB" id="A0A8H6VMT0"/>
<keyword evidence="4 8" id="KW-0812">Transmembrane</keyword>
<dbReference type="PANTHER" id="PTHR48022">
    <property type="entry name" value="PLASTIDIC GLUCOSE TRANSPORTER 4"/>
    <property type="match status" value="1"/>
</dbReference>
<dbReference type="PRINTS" id="PR00171">
    <property type="entry name" value="SUGRTRNSPORT"/>
</dbReference>
<feature type="transmembrane region" description="Helical" evidence="8">
    <location>
        <begin position="399"/>
        <end position="423"/>
    </location>
</feature>
<feature type="transmembrane region" description="Helical" evidence="8">
    <location>
        <begin position="147"/>
        <end position="170"/>
    </location>
</feature>
<dbReference type="Pfam" id="PF00083">
    <property type="entry name" value="Sugar_tr"/>
    <property type="match status" value="1"/>
</dbReference>
<feature type="transmembrane region" description="Helical" evidence="8">
    <location>
        <begin position="264"/>
        <end position="286"/>
    </location>
</feature>
<dbReference type="GO" id="GO:0005351">
    <property type="term" value="F:carbohydrate:proton symporter activity"/>
    <property type="evidence" value="ECO:0007669"/>
    <property type="project" value="TreeGrafter"/>
</dbReference>
<feature type="transmembrane region" description="Helical" evidence="8">
    <location>
        <begin position="182"/>
        <end position="199"/>
    </location>
</feature>
<dbReference type="GO" id="GO:0016020">
    <property type="term" value="C:membrane"/>
    <property type="evidence" value="ECO:0007669"/>
    <property type="project" value="UniProtKB-SubCell"/>
</dbReference>
<evidence type="ECO:0000256" key="4">
    <source>
        <dbReference type="ARBA" id="ARBA00022692"/>
    </source>
</evidence>
<dbReference type="SUPFAM" id="SSF103473">
    <property type="entry name" value="MFS general substrate transporter"/>
    <property type="match status" value="1"/>
</dbReference>
<keyword evidence="6 8" id="KW-0472">Membrane</keyword>
<dbReference type="FunFam" id="1.20.1250.20:FF:000134">
    <property type="entry name" value="MFS sugar transporter protein"/>
    <property type="match status" value="1"/>
</dbReference>
<reference evidence="10" key="1">
    <citation type="submission" date="2020-04" db="EMBL/GenBank/DDBJ databases">
        <title>Draft genome resource of the tomato pathogen Pseudocercospora fuligena.</title>
        <authorList>
            <person name="Zaccaron A."/>
        </authorList>
    </citation>
    <scope>NUCLEOTIDE SEQUENCE</scope>
    <source>
        <strain evidence="10">PF001</strain>
    </source>
</reference>
<proteinExistence type="inferred from homology"/>